<accession>A0A4Q0AHZ8</accession>
<feature type="chain" id="PRO_5020353478" description="WxL domain-containing protein" evidence="1">
    <location>
        <begin position="35"/>
        <end position="340"/>
    </location>
</feature>
<evidence type="ECO:0000313" key="2">
    <source>
        <dbReference type="EMBL" id="RWZ78218.1"/>
    </source>
</evidence>
<dbReference type="Proteomes" id="UP000289257">
    <property type="component" value="Unassembled WGS sequence"/>
</dbReference>
<keyword evidence="1" id="KW-0732">Signal</keyword>
<protein>
    <recommendedName>
        <fullName evidence="4">WxL domain-containing protein</fullName>
    </recommendedName>
</protein>
<feature type="signal peptide" evidence="1">
    <location>
        <begin position="1"/>
        <end position="34"/>
    </location>
</feature>
<dbReference type="EMBL" id="SCKX01000001">
    <property type="protein sequence ID" value="RWZ78218.1"/>
    <property type="molecule type" value="Genomic_DNA"/>
</dbReference>
<evidence type="ECO:0008006" key="4">
    <source>
        <dbReference type="Google" id="ProtNLM"/>
    </source>
</evidence>
<reference evidence="2" key="1">
    <citation type="submission" date="2019-01" db="EMBL/GenBank/DDBJ databases">
        <title>Genomic signatures and co-occurrence patterns of the ultra-small Saccharimodia (Patescibacteria phylum) suggest a symbiotic lifestyle.</title>
        <authorList>
            <person name="Lemos L."/>
            <person name="Medeiros J."/>
            <person name="Andreote F."/>
            <person name="Fernandes G."/>
            <person name="Varani A."/>
            <person name="Oliveira G."/>
            <person name="Pylro V."/>
        </authorList>
    </citation>
    <scope>NUCLEOTIDE SEQUENCE [LARGE SCALE GENOMIC DNA]</scope>
    <source>
        <strain evidence="2">AMD02</strain>
    </source>
</reference>
<gene>
    <name evidence="2" type="ORF">EOT05_00405</name>
</gene>
<dbReference type="AlphaFoldDB" id="A0A4Q0AHZ8"/>
<proteinExistence type="predicted"/>
<name>A0A4Q0AHZ8_9BACT</name>
<sequence>MRLLTKIKKLHFQLFAFFAICVVTFASFSSLASAAQVTNRTLTIGSSVASASTSYAFTFTAPSVTIIKSASFTACTTASGACTTPSGFSVSSATLASQPSGFGSGTGWTVNTATAGSLRIVNSSNATAPSGSQSVTFNSVTNQSAANATFFVRITTYSDAAWTTAIDTGTVAASTAGQITVTASVDETVTFTLGGATVPLGTLTTSGTGSGTSSMTASTNANSGYSITVNGTTLTSGSNTIAALTSPTASTVNTAQFGINLVANTAPSVGTGVSGTGSGTAATGYNTANQFKFVSGDTVASATTPTNSNTFTTSYIANINGATAAGSYATQLTYIATTNF</sequence>
<evidence type="ECO:0000313" key="3">
    <source>
        <dbReference type="Proteomes" id="UP000289257"/>
    </source>
</evidence>
<comment type="caution">
    <text evidence="2">The sequence shown here is derived from an EMBL/GenBank/DDBJ whole genome shotgun (WGS) entry which is preliminary data.</text>
</comment>
<organism evidence="2 3">
    <name type="scientific">Candidatus Microsaccharimonas sossegonensis</name>
    <dbReference type="NCBI Taxonomy" id="2506948"/>
    <lineage>
        <taxon>Bacteria</taxon>
        <taxon>Candidatus Saccharimonadota</taxon>
        <taxon>Candidatus Saccharimonadia</taxon>
        <taxon>Candidatus Saccharimonadales</taxon>
        <taxon>Candidatus Saccharimonadaceae</taxon>
        <taxon>Candidatus Microsaccharimonas</taxon>
    </lineage>
</organism>
<keyword evidence="3" id="KW-1185">Reference proteome</keyword>
<evidence type="ECO:0000256" key="1">
    <source>
        <dbReference type="SAM" id="SignalP"/>
    </source>
</evidence>